<dbReference type="RefSeq" id="WP_187761077.1">
    <property type="nucleotide sequence ID" value="NZ_CP061038.1"/>
</dbReference>
<dbReference type="Proteomes" id="UP000516148">
    <property type="component" value="Chromosome"/>
</dbReference>
<evidence type="ECO:0000313" key="2">
    <source>
        <dbReference type="Proteomes" id="UP000516148"/>
    </source>
</evidence>
<organism evidence="1 2">
    <name type="scientific">Sphingomonas alpina</name>
    <dbReference type="NCBI Taxonomy" id="653931"/>
    <lineage>
        <taxon>Bacteria</taxon>
        <taxon>Pseudomonadati</taxon>
        <taxon>Pseudomonadota</taxon>
        <taxon>Alphaproteobacteria</taxon>
        <taxon>Sphingomonadales</taxon>
        <taxon>Sphingomonadaceae</taxon>
        <taxon>Sphingomonas</taxon>
    </lineage>
</organism>
<name>A0A7H0LGE7_9SPHN</name>
<dbReference type="AlphaFoldDB" id="A0A7H0LGE7"/>
<dbReference type="KEGG" id="spap:H3Z74_18795"/>
<keyword evidence="2" id="KW-1185">Reference proteome</keyword>
<proteinExistence type="predicted"/>
<protein>
    <submittedName>
        <fullName evidence="1">Uncharacterized protein</fullName>
    </submittedName>
</protein>
<accession>A0A7H0LGE7</accession>
<sequence length="509" mass="54027">MSNVTRSINIQVSNAAHLNICSINDFTSGTALSATNQNIAPMKHQSFTGSNTSEAMSGTLAFHQNNYQGLECLTVAYCASSQADNTSLSITPIAAFAASISSETIGASSVVANITLYDGRPQREGSTIMIMSLTATPMTIANAFSYVFADLTNAMFNTGVRNVDGIATVSTHITSSVGAGMPPAIHYYDLTGGQLKTMVAMLSSCWMTGDATKCAAPDAYLIGLLKGFISATPSPPMLWIPEIDYAATKGKAAVFTLSGYAGLSFFDGGNWNQTAVDTFLTLLVAGAHIVTICATNDVGGYNRNRDFYAWFNGSSAWGRPDGGTSHYCSPLSTTNTARYYLNITGETMPATVAYDYVDEAIGPAGILNAFMTGKTVPDATDGGDYNAYIQLEGWQQQGMTGGTRHMADYSSFKDTRWNMSTFAACPYSETRATAVFLAPPGWQPLVTKTIGMMPYVGAYGSEWINEGAAHQTVDGPYPPDWMHPDLVGIPADAAPLSSAYITVHTSHAS</sequence>
<gene>
    <name evidence="1" type="ORF">H3Z74_18795</name>
</gene>
<reference evidence="1 2" key="1">
    <citation type="submission" date="2020-09" db="EMBL/GenBank/DDBJ databases">
        <title>Sphingomonas sp., a new species isolated from pork steak.</title>
        <authorList>
            <person name="Heidler von Heilborn D."/>
        </authorList>
    </citation>
    <scope>NUCLEOTIDE SEQUENCE [LARGE SCALE GENOMIC DNA]</scope>
    <source>
        <strain evidence="2">S8-3T</strain>
    </source>
</reference>
<dbReference type="EMBL" id="CP061038">
    <property type="protein sequence ID" value="QNQ08750.1"/>
    <property type="molecule type" value="Genomic_DNA"/>
</dbReference>
<evidence type="ECO:0000313" key="1">
    <source>
        <dbReference type="EMBL" id="QNQ08750.1"/>
    </source>
</evidence>